<protein>
    <submittedName>
        <fullName evidence="1">Uncharacterized protein</fullName>
    </submittedName>
</protein>
<gene>
    <name evidence="1" type="ORF">B0I31_113172</name>
</gene>
<keyword evidence="2" id="KW-1185">Reference proteome</keyword>
<name>A0A2P8I207_SACCR</name>
<accession>A0A2P8I207</accession>
<proteinExistence type="predicted"/>
<organism evidence="1 2">
    <name type="scientific">Saccharothrix carnea</name>
    <dbReference type="NCBI Taxonomy" id="1280637"/>
    <lineage>
        <taxon>Bacteria</taxon>
        <taxon>Bacillati</taxon>
        <taxon>Actinomycetota</taxon>
        <taxon>Actinomycetes</taxon>
        <taxon>Pseudonocardiales</taxon>
        <taxon>Pseudonocardiaceae</taxon>
        <taxon>Saccharothrix</taxon>
    </lineage>
</organism>
<reference evidence="1 2" key="1">
    <citation type="submission" date="2018-03" db="EMBL/GenBank/DDBJ databases">
        <title>Genomic Encyclopedia of Type Strains, Phase III (KMG-III): the genomes of soil and plant-associated and newly described type strains.</title>
        <authorList>
            <person name="Whitman W."/>
        </authorList>
    </citation>
    <scope>NUCLEOTIDE SEQUENCE [LARGE SCALE GENOMIC DNA]</scope>
    <source>
        <strain evidence="1 2">CGMCC 4.7097</strain>
    </source>
</reference>
<evidence type="ECO:0000313" key="2">
    <source>
        <dbReference type="Proteomes" id="UP000241118"/>
    </source>
</evidence>
<dbReference type="EMBL" id="PYAX01000013">
    <property type="protein sequence ID" value="PSL52499.1"/>
    <property type="molecule type" value="Genomic_DNA"/>
</dbReference>
<comment type="caution">
    <text evidence="1">The sequence shown here is derived from an EMBL/GenBank/DDBJ whole genome shotgun (WGS) entry which is preliminary data.</text>
</comment>
<dbReference type="AlphaFoldDB" id="A0A2P8I207"/>
<dbReference type="Proteomes" id="UP000241118">
    <property type="component" value="Unassembled WGS sequence"/>
</dbReference>
<sequence length="35" mass="3813">MDTESARSPSLNLLDCLTDDGLEYDSEPVSLTIVL</sequence>
<evidence type="ECO:0000313" key="1">
    <source>
        <dbReference type="EMBL" id="PSL52499.1"/>
    </source>
</evidence>